<dbReference type="OrthoDB" id="674604at2759"/>
<dbReference type="Gene3D" id="2.130.10.10">
    <property type="entry name" value="YVTN repeat-like/Quinoprotein amine dehydrogenase"/>
    <property type="match status" value="1"/>
</dbReference>
<comment type="caution">
    <text evidence="1">The sequence shown here is derived from an EMBL/GenBank/DDBJ whole genome shotgun (WGS) entry which is preliminary data.</text>
</comment>
<gene>
    <name evidence="1" type="ORF">STAS_03565</name>
</gene>
<protein>
    <submittedName>
        <fullName evidence="1">Transducin/WD40 repeat-like superfamily protein</fullName>
    </submittedName>
</protein>
<feature type="non-terminal residue" evidence="1">
    <location>
        <position position="226"/>
    </location>
</feature>
<name>A0A5A7P4N3_STRAF</name>
<proteinExistence type="predicted"/>
<dbReference type="InterPro" id="IPR045182">
    <property type="entry name" value="JINGUBANG-like"/>
</dbReference>
<accession>A0A5A7P4N3</accession>
<dbReference type="AlphaFoldDB" id="A0A5A7P4N3"/>
<keyword evidence="2" id="KW-1185">Reference proteome</keyword>
<dbReference type="SUPFAM" id="SSF50978">
    <property type="entry name" value="WD40 repeat-like"/>
    <property type="match status" value="1"/>
</dbReference>
<organism evidence="1 2">
    <name type="scientific">Striga asiatica</name>
    <name type="common">Asiatic witchweed</name>
    <name type="synonym">Buchnera asiatica</name>
    <dbReference type="NCBI Taxonomy" id="4170"/>
    <lineage>
        <taxon>Eukaryota</taxon>
        <taxon>Viridiplantae</taxon>
        <taxon>Streptophyta</taxon>
        <taxon>Embryophyta</taxon>
        <taxon>Tracheophyta</taxon>
        <taxon>Spermatophyta</taxon>
        <taxon>Magnoliopsida</taxon>
        <taxon>eudicotyledons</taxon>
        <taxon>Gunneridae</taxon>
        <taxon>Pentapetalae</taxon>
        <taxon>asterids</taxon>
        <taxon>lamiids</taxon>
        <taxon>Lamiales</taxon>
        <taxon>Orobanchaceae</taxon>
        <taxon>Buchnereae</taxon>
        <taxon>Striga</taxon>
    </lineage>
</organism>
<dbReference type="SMART" id="SM00320">
    <property type="entry name" value="WD40"/>
    <property type="match status" value="3"/>
</dbReference>
<dbReference type="EMBL" id="BKCP01002224">
    <property type="protein sequence ID" value="GER27825.1"/>
    <property type="molecule type" value="Genomic_DNA"/>
</dbReference>
<evidence type="ECO:0000313" key="2">
    <source>
        <dbReference type="Proteomes" id="UP000325081"/>
    </source>
</evidence>
<dbReference type="Pfam" id="PF00400">
    <property type="entry name" value="WD40"/>
    <property type="match status" value="1"/>
</dbReference>
<dbReference type="PANTHER" id="PTHR22844:SF340">
    <property type="entry name" value="OS01G0946100 PROTEIN"/>
    <property type="match status" value="1"/>
</dbReference>
<sequence length="226" mass="25097">MRRGRRRPVGVDIRWSEEGNWGGGGGHGEESETLKIWRLSDFWCIESIEAHDDAINGLVARSGSVYSSSADRRIKVWGKVRKNEGHLVKAILEGRKDVSLNSVAVSEDKRFVYGGCSDRFIMRWSGNNEGLNCWKVVCKVKGHKIAVADSCAVGRLIRRTKKVGGGLARHLVIRGHEGPVKCMRAGPSRVGGGFLLYCGIVDRSVRVWWVPGDSEKDLDLDLDLVR</sequence>
<dbReference type="InterPro" id="IPR036322">
    <property type="entry name" value="WD40_repeat_dom_sf"/>
</dbReference>
<evidence type="ECO:0000313" key="1">
    <source>
        <dbReference type="EMBL" id="GER27825.1"/>
    </source>
</evidence>
<dbReference type="PANTHER" id="PTHR22844">
    <property type="entry name" value="F-BOX AND WD40 DOMAIN PROTEIN"/>
    <property type="match status" value="1"/>
</dbReference>
<reference evidence="2" key="1">
    <citation type="journal article" date="2019" name="Curr. Biol.">
        <title>Genome Sequence of Striga asiatica Provides Insight into the Evolution of Plant Parasitism.</title>
        <authorList>
            <person name="Yoshida S."/>
            <person name="Kim S."/>
            <person name="Wafula E.K."/>
            <person name="Tanskanen J."/>
            <person name="Kim Y.M."/>
            <person name="Honaas L."/>
            <person name="Yang Z."/>
            <person name="Spallek T."/>
            <person name="Conn C.E."/>
            <person name="Ichihashi Y."/>
            <person name="Cheong K."/>
            <person name="Cui S."/>
            <person name="Der J.P."/>
            <person name="Gundlach H."/>
            <person name="Jiao Y."/>
            <person name="Hori C."/>
            <person name="Ishida J.K."/>
            <person name="Kasahara H."/>
            <person name="Kiba T."/>
            <person name="Kim M.S."/>
            <person name="Koo N."/>
            <person name="Laohavisit A."/>
            <person name="Lee Y.H."/>
            <person name="Lumba S."/>
            <person name="McCourt P."/>
            <person name="Mortimer J.C."/>
            <person name="Mutuku J.M."/>
            <person name="Nomura T."/>
            <person name="Sasaki-Sekimoto Y."/>
            <person name="Seto Y."/>
            <person name="Wang Y."/>
            <person name="Wakatake T."/>
            <person name="Sakakibara H."/>
            <person name="Demura T."/>
            <person name="Yamaguchi S."/>
            <person name="Yoneyama K."/>
            <person name="Manabe R.I."/>
            <person name="Nelson D.C."/>
            <person name="Schulman A.H."/>
            <person name="Timko M.P."/>
            <person name="dePamphilis C.W."/>
            <person name="Choi D."/>
            <person name="Shirasu K."/>
        </authorList>
    </citation>
    <scope>NUCLEOTIDE SEQUENCE [LARGE SCALE GENOMIC DNA]</scope>
    <source>
        <strain evidence="2">cv. UVA1</strain>
    </source>
</reference>
<dbReference type="InterPro" id="IPR001680">
    <property type="entry name" value="WD40_rpt"/>
</dbReference>
<dbReference type="InterPro" id="IPR015943">
    <property type="entry name" value="WD40/YVTN_repeat-like_dom_sf"/>
</dbReference>
<dbReference type="Proteomes" id="UP000325081">
    <property type="component" value="Unassembled WGS sequence"/>
</dbReference>